<proteinExistence type="predicted"/>
<dbReference type="AlphaFoldDB" id="A0A2R6WZ08"/>
<reference evidence="2" key="1">
    <citation type="journal article" date="2017" name="Cell">
        <title>Insights into land plant evolution garnered from the Marchantia polymorpha genome.</title>
        <authorList>
            <person name="Bowman J.L."/>
            <person name="Kohchi T."/>
            <person name="Yamato K.T."/>
            <person name="Jenkins J."/>
            <person name="Shu S."/>
            <person name="Ishizaki K."/>
            <person name="Yamaoka S."/>
            <person name="Nishihama R."/>
            <person name="Nakamura Y."/>
            <person name="Berger F."/>
            <person name="Adam C."/>
            <person name="Aki S.S."/>
            <person name="Althoff F."/>
            <person name="Araki T."/>
            <person name="Arteaga-Vazquez M.A."/>
            <person name="Balasubrmanian S."/>
            <person name="Barry K."/>
            <person name="Bauer D."/>
            <person name="Boehm C.R."/>
            <person name="Briginshaw L."/>
            <person name="Caballero-Perez J."/>
            <person name="Catarino B."/>
            <person name="Chen F."/>
            <person name="Chiyoda S."/>
            <person name="Chovatia M."/>
            <person name="Davies K.M."/>
            <person name="Delmans M."/>
            <person name="Demura T."/>
            <person name="Dierschke T."/>
            <person name="Dolan L."/>
            <person name="Dorantes-Acosta A.E."/>
            <person name="Eklund D.M."/>
            <person name="Florent S.N."/>
            <person name="Flores-Sandoval E."/>
            <person name="Fujiyama A."/>
            <person name="Fukuzawa H."/>
            <person name="Galik B."/>
            <person name="Grimanelli D."/>
            <person name="Grimwood J."/>
            <person name="Grossniklaus U."/>
            <person name="Hamada T."/>
            <person name="Haseloff J."/>
            <person name="Hetherington A.J."/>
            <person name="Higo A."/>
            <person name="Hirakawa Y."/>
            <person name="Hundley H.N."/>
            <person name="Ikeda Y."/>
            <person name="Inoue K."/>
            <person name="Inoue S.I."/>
            <person name="Ishida S."/>
            <person name="Jia Q."/>
            <person name="Kakita M."/>
            <person name="Kanazawa T."/>
            <person name="Kawai Y."/>
            <person name="Kawashima T."/>
            <person name="Kennedy M."/>
            <person name="Kinose K."/>
            <person name="Kinoshita T."/>
            <person name="Kohara Y."/>
            <person name="Koide E."/>
            <person name="Komatsu K."/>
            <person name="Kopischke S."/>
            <person name="Kubo M."/>
            <person name="Kyozuka J."/>
            <person name="Lagercrantz U."/>
            <person name="Lin S.S."/>
            <person name="Lindquist E."/>
            <person name="Lipzen A.M."/>
            <person name="Lu C.W."/>
            <person name="De Luna E."/>
            <person name="Martienssen R.A."/>
            <person name="Minamino N."/>
            <person name="Mizutani M."/>
            <person name="Mizutani M."/>
            <person name="Mochizuki N."/>
            <person name="Monte I."/>
            <person name="Mosher R."/>
            <person name="Nagasaki H."/>
            <person name="Nakagami H."/>
            <person name="Naramoto S."/>
            <person name="Nishitani K."/>
            <person name="Ohtani M."/>
            <person name="Okamoto T."/>
            <person name="Okumura M."/>
            <person name="Phillips J."/>
            <person name="Pollak B."/>
            <person name="Reinders A."/>
            <person name="Rovekamp M."/>
            <person name="Sano R."/>
            <person name="Sawa S."/>
            <person name="Schmid M.W."/>
            <person name="Shirakawa M."/>
            <person name="Solano R."/>
            <person name="Spunde A."/>
            <person name="Suetsugu N."/>
            <person name="Sugano S."/>
            <person name="Sugiyama A."/>
            <person name="Sun R."/>
            <person name="Suzuki Y."/>
            <person name="Takenaka M."/>
            <person name="Takezawa D."/>
            <person name="Tomogane H."/>
            <person name="Tsuzuki M."/>
            <person name="Ueda T."/>
            <person name="Umeda M."/>
            <person name="Ward J.M."/>
            <person name="Watanabe Y."/>
            <person name="Yazaki K."/>
            <person name="Yokoyama R."/>
            <person name="Yoshitake Y."/>
            <person name="Yotsui I."/>
            <person name="Zachgo S."/>
            <person name="Schmutz J."/>
        </authorList>
    </citation>
    <scope>NUCLEOTIDE SEQUENCE [LARGE SCALE GENOMIC DNA]</scope>
    <source>
        <strain evidence="2">Tak-1</strain>
    </source>
</reference>
<dbReference type="Proteomes" id="UP000244005">
    <property type="component" value="Unassembled WGS sequence"/>
</dbReference>
<accession>A0A2R6WZ08</accession>
<evidence type="ECO:0000313" key="2">
    <source>
        <dbReference type="Proteomes" id="UP000244005"/>
    </source>
</evidence>
<name>A0A2R6WZ08_MARPO</name>
<gene>
    <name evidence="1" type="ORF">MARPO_0047s0064</name>
</gene>
<protein>
    <submittedName>
        <fullName evidence="1">Uncharacterized protein</fullName>
    </submittedName>
</protein>
<sequence>MLTGVRCQACLRDEKKPPSGRRDWVAVEEWKEGKVAIESGGPGNIPASFLQQCASKRGDSLLLLYQVHVADLHSPTMEERHYCPSSNVFAPTMKTMSLPGSCI</sequence>
<evidence type="ECO:0000313" key="1">
    <source>
        <dbReference type="EMBL" id="PTQ39084.1"/>
    </source>
</evidence>
<keyword evidence="2" id="KW-1185">Reference proteome</keyword>
<dbReference type="EMBL" id="KZ772719">
    <property type="protein sequence ID" value="PTQ39084.1"/>
    <property type="molecule type" value="Genomic_DNA"/>
</dbReference>
<organism evidence="1 2">
    <name type="scientific">Marchantia polymorpha</name>
    <name type="common">Common liverwort</name>
    <name type="synonym">Marchantia aquatica</name>
    <dbReference type="NCBI Taxonomy" id="3197"/>
    <lineage>
        <taxon>Eukaryota</taxon>
        <taxon>Viridiplantae</taxon>
        <taxon>Streptophyta</taxon>
        <taxon>Embryophyta</taxon>
        <taxon>Marchantiophyta</taxon>
        <taxon>Marchantiopsida</taxon>
        <taxon>Marchantiidae</taxon>
        <taxon>Marchantiales</taxon>
        <taxon>Marchantiaceae</taxon>
        <taxon>Marchantia</taxon>
    </lineage>
</organism>